<keyword evidence="10" id="KW-1185">Reference proteome</keyword>
<comment type="caution">
    <text evidence="9">The sequence shown here is derived from an EMBL/GenBank/DDBJ whole genome shotgun (WGS) entry which is preliminary data.</text>
</comment>
<organism evidence="9 10">
    <name type="scientific">Porphyromonas levii</name>
    <dbReference type="NCBI Taxonomy" id="28114"/>
    <lineage>
        <taxon>Bacteria</taxon>
        <taxon>Pseudomonadati</taxon>
        <taxon>Bacteroidota</taxon>
        <taxon>Bacteroidia</taxon>
        <taxon>Bacteroidales</taxon>
        <taxon>Porphyromonadaceae</taxon>
        <taxon>Porphyromonas</taxon>
    </lineage>
</organism>
<sequence length="447" mass="49388">MRIFIVGAGEVGTHLAEMLSHEQHDIILLDSNPDNLEFAYDNRLEIMPYVGSPTSFKDLKDAGADRADLFIAVTPEESGNIVACNIATQMGAKKALARINNSEYLMPQYRGHFTALGIDDMLYPEELAAAEIVSSLSLPWAKQYWKIFNNKLALVATRVIKGSPLLGKELMELSDLSEKVLHILAIVRDNHTIIPRGHDTIEENDILYVAAKPQDLESVRQFCGQQKLEVHRVIIMGGSRIAIKTAQALPDDLNIKIIESDYEKCMRLSEMVPENTLVIHGDSRDPDLLINEGIKKTEAFLALTSSSESNMLATLNAKRLGVPISVCQIENLDYIDIANEMKIGNLINKKLLAASAIFRYLLNIDISSAKTLAIGQGEVLEIKVRENSLVTKRPVVELEIPSGITFGGILRNNEVLLVEGKTQINAGDMVMVFSHNASVNDLNKLFG</sequence>
<dbReference type="InterPro" id="IPR006036">
    <property type="entry name" value="K_uptake_TrkA"/>
</dbReference>
<dbReference type="InterPro" id="IPR003148">
    <property type="entry name" value="RCK_N"/>
</dbReference>
<proteinExistence type="predicted"/>
<feature type="domain" description="RCK N-terminal" evidence="7">
    <location>
        <begin position="1"/>
        <end position="122"/>
    </location>
</feature>
<evidence type="ECO:0000256" key="3">
    <source>
        <dbReference type="ARBA" id="ARBA00022538"/>
    </source>
</evidence>
<dbReference type="EMBL" id="SPNC01000008">
    <property type="protein sequence ID" value="TFH97027.1"/>
    <property type="molecule type" value="Genomic_DNA"/>
</dbReference>
<reference evidence="9 10" key="1">
    <citation type="submission" date="2019-03" db="EMBL/GenBank/DDBJ databases">
        <title>Porphyromonas levii Isolated from the Uterus of Dairy Cows.</title>
        <authorList>
            <person name="Francis A.M."/>
        </authorList>
    </citation>
    <scope>NUCLEOTIDE SEQUENCE [LARGE SCALE GENOMIC DNA]</scope>
    <source>
        <strain evidence="9 10">AF5678</strain>
    </source>
</reference>
<evidence type="ECO:0000259" key="8">
    <source>
        <dbReference type="PROSITE" id="PS51202"/>
    </source>
</evidence>
<dbReference type="PANTHER" id="PTHR43833:SF5">
    <property type="entry name" value="TRK SYSTEM POTASSIUM UPTAKE PROTEIN TRKA"/>
    <property type="match status" value="1"/>
</dbReference>
<dbReference type="InterPro" id="IPR036291">
    <property type="entry name" value="NAD(P)-bd_dom_sf"/>
</dbReference>
<dbReference type="Pfam" id="PF02254">
    <property type="entry name" value="TrkA_N"/>
    <property type="match status" value="2"/>
</dbReference>
<protein>
    <recommendedName>
        <fullName evidence="1">Trk system potassium uptake protein TrkA</fullName>
    </recommendedName>
</protein>
<dbReference type="PROSITE" id="PS51202">
    <property type="entry name" value="RCK_C"/>
    <property type="match status" value="2"/>
</dbReference>
<feature type="domain" description="RCK C-terminal" evidence="8">
    <location>
        <begin position="367"/>
        <end position="447"/>
    </location>
</feature>
<keyword evidence="5" id="KW-0520">NAD</keyword>
<dbReference type="NCBIfam" id="NF007038">
    <property type="entry name" value="PRK09496.2-6"/>
    <property type="match status" value="1"/>
</dbReference>
<dbReference type="RefSeq" id="WP_134849346.1">
    <property type="nucleotide sequence ID" value="NZ_CP197400.1"/>
</dbReference>
<dbReference type="PROSITE" id="PS51201">
    <property type="entry name" value="RCK_N"/>
    <property type="match status" value="2"/>
</dbReference>
<dbReference type="Gene3D" id="3.40.50.720">
    <property type="entry name" value="NAD(P)-binding Rossmann-like Domain"/>
    <property type="match status" value="2"/>
</dbReference>
<dbReference type="SUPFAM" id="SSF116726">
    <property type="entry name" value="TrkA C-terminal domain-like"/>
    <property type="match status" value="2"/>
</dbReference>
<feature type="domain" description="RCK C-terminal" evidence="8">
    <location>
        <begin position="142"/>
        <end position="225"/>
    </location>
</feature>
<dbReference type="GO" id="GO:0005886">
    <property type="term" value="C:plasma membrane"/>
    <property type="evidence" value="ECO:0007669"/>
    <property type="project" value="InterPro"/>
</dbReference>
<evidence type="ECO:0000313" key="9">
    <source>
        <dbReference type="EMBL" id="TFH97027.1"/>
    </source>
</evidence>
<keyword evidence="2" id="KW-0813">Transport</keyword>
<feature type="domain" description="RCK N-terminal" evidence="7">
    <location>
        <begin position="230"/>
        <end position="352"/>
    </location>
</feature>
<dbReference type="SUPFAM" id="SSF51735">
    <property type="entry name" value="NAD(P)-binding Rossmann-fold domains"/>
    <property type="match status" value="2"/>
</dbReference>
<evidence type="ECO:0000256" key="2">
    <source>
        <dbReference type="ARBA" id="ARBA00022448"/>
    </source>
</evidence>
<evidence type="ECO:0000256" key="1">
    <source>
        <dbReference type="ARBA" id="ARBA00017378"/>
    </source>
</evidence>
<dbReference type="NCBIfam" id="NF007039">
    <property type="entry name" value="PRK09496.3-2"/>
    <property type="match status" value="1"/>
</dbReference>
<dbReference type="PRINTS" id="PR00335">
    <property type="entry name" value="KUPTAKETRKA"/>
</dbReference>
<dbReference type="STRING" id="1122973.GCA_000379925_00303"/>
<evidence type="ECO:0000256" key="6">
    <source>
        <dbReference type="ARBA" id="ARBA00023065"/>
    </source>
</evidence>
<evidence type="ECO:0000256" key="4">
    <source>
        <dbReference type="ARBA" id="ARBA00022958"/>
    </source>
</evidence>
<gene>
    <name evidence="9" type="primary">trkA</name>
    <name evidence="9" type="ORF">E4P47_01070</name>
</gene>
<dbReference type="Pfam" id="PF02080">
    <property type="entry name" value="TrkA_C"/>
    <property type="match status" value="2"/>
</dbReference>
<dbReference type="InterPro" id="IPR050721">
    <property type="entry name" value="Trk_Ktr_HKT_K-transport"/>
</dbReference>
<dbReference type="AlphaFoldDB" id="A0A4Y8WRD6"/>
<accession>A0A4Y8WRD6</accession>
<dbReference type="Gene3D" id="3.30.70.1450">
    <property type="entry name" value="Regulator of K+ conductance, C-terminal domain"/>
    <property type="match status" value="2"/>
</dbReference>
<keyword evidence="3" id="KW-0633">Potassium transport</keyword>
<dbReference type="OrthoDB" id="9775180at2"/>
<dbReference type="PANTHER" id="PTHR43833">
    <property type="entry name" value="POTASSIUM CHANNEL PROTEIN 2-RELATED-RELATED"/>
    <property type="match status" value="1"/>
</dbReference>
<evidence type="ECO:0000313" key="10">
    <source>
        <dbReference type="Proteomes" id="UP000297225"/>
    </source>
</evidence>
<keyword evidence="4" id="KW-0630">Potassium</keyword>
<evidence type="ECO:0000256" key="5">
    <source>
        <dbReference type="ARBA" id="ARBA00023027"/>
    </source>
</evidence>
<dbReference type="Proteomes" id="UP000297225">
    <property type="component" value="Unassembled WGS sequence"/>
</dbReference>
<name>A0A4Y8WRD6_9PORP</name>
<evidence type="ECO:0000259" key="7">
    <source>
        <dbReference type="PROSITE" id="PS51201"/>
    </source>
</evidence>
<dbReference type="GO" id="GO:0015079">
    <property type="term" value="F:potassium ion transmembrane transporter activity"/>
    <property type="evidence" value="ECO:0007669"/>
    <property type="project" value="InterPro"/>
</dbReference>
<dbReference type="InterPro" id="IPR036721">
    <property type="entry name" value="RCK_C_sf"/>
</dbReference>
<dbReference type="InterPro" id="IPR006037">
    <property type="entry name" value="RCK_C"/>
</dbReference>
<keyword evidence="6" id="KW-0406">Ion transport</keyword>
<dbReference type="NCBIfam" id="NF007031">
    <property type="entry name" value="PRK09496.1-2"/>
    <property type="match status" value="1"/>
</dbReference>